<keyword evidence="2" id="KW-1185">Reference proteome</keyword>
<gene>
    <name evidence="1" type="ORF">L2E82_25983</name>
</gene>
<accession>A0ACB9E5Q4</accession>
<comment type="caution">
    <text evidence="1">The sequence shown here is derived from an EMBL/GenBank/DDBJ whole genome shotgun (WGS) entry which is preliminary data.</text>
</comment>
<evidence type="ECO:0000313" key="1">
    <source>
        <dbReference type="EMBL" id="KAI3753918.1"/>
    </source>
</evidence>
<dbReference type="Proteomes" id="UP001055811">
    <property type="component" value="Linkage Group LG04"/>
</dbReference>
<sequence>MKSKKLPMIEHKDHKQHKIEQSVDMIDYISNLPDCILHHILSFIPTEEVVKASILSTRWKNLWASMTNIEIDDASLHARGIDDRNPLKATSFMNFVEKVLEVRGASKLEKFCLCSNIHSDPSQILSWISHAIMHNVQELDLCLVDAIESVIPESMFSSMSLTTLKLDTDFIEIPSHVSFPSLKTLHLSFVGFMNDDDVKRLFSGCSVLENLFLEECQWIYLENTEISSSTLKSLTIHDEFYFEEDDDTNGCKIKIDATNLTYFEYIGHLSNEILLINIPSLVKASIHIPLPEERQNEVACRAVNLLKQLSNVVFLRLSSFTLETIIYAENMPLHFQLFPNLIHLVLSREIENYTFRKLMELLYFCRYTQTLCLSEGFEHCFDIGEDDRIWLIMPACVRDCLKTVTLKNFHANDSEICFLKGVLKYAHVLERMDIWWSKTHQLQNLKKETEVRKELEAIERRSTDCVIKCVQFLPDFCFLLDGEEGQFQKERNKIVPNSSRKLDTAFKFHLRQNSWSFFDLEREGLRFVNAQHINNIKSSLKNYD</sequence>
<name>A0ACB9E5Q4_CICIN</name>
<organism evidence="1 2">
    <name type="scientific">Cichorium intybus</name>
    <name type="common">Chicory</name>
    <dbReference type="NCBI Taxonomy" id="13427"/>
    <lineage>
        <taxon>Eukaryota</taxon>
        <taxon>Viridiplantae</taxon>
        <taxon>Streptophyta</taxon>
        <taxon>Embryophyta</taxon>
        <taxon>Tracheophyta</taxon>
        <taxon>Spermatophyta</taxon>
        <taxon>Magnoliopsida</taxon>
        <taxon>eudicotyledons</taxon>
        <taxon>Gunneridae</taxon>
        <taxon>Pentapetalae</taxon>
        <taxon>asterids</taxon>
        <taxon>campanulids</taxon>
        <taxon>Asterales</taxon>
        <taxon>Asteraceae</taxon>
        <taxon>Cichorioideae</taxon>
        <taxon>Cichorieae</taxon>
        <taxon>Cichoriinae</taxon>
        <taxon>Cichorium</taxon>
    </lineage>
</organism>
<dbReference type="EMBL" id="CM042012">
    <property type="protein sequence ID" value="KAI3753918.1"/>
    <property type="molecule type" value="Genomic_DNA"/>
</dbReference>
<protein>
    <submittedName>
        <fullName evidence="1">Uncharacterized protein</fullName>
    </submittedName>
</protein>
<reference evidence="1 2" key="2">
    <citation type="journal article" date="2022" name="Mol. Ecol. Resour.">
        <title>The genomes of chicory, endive, great burdock and yacon provide insights into Asteraceae paleo-polyploidization history and plant inulin production.</title>
        <authorList>
            <person name="Fan W."/>
            <person name="Wang S."/>
            <person name="Wang H."/>
            <person name="Wang A."/>
            <person name="Jiang F."/>
            <person name="Liu H."/>
            <person name="Zhao H."/>
            <person name="Xu D."/>
            <person name="Zhang Y."/>
        </authorList>
    </citation>
    <scope>NUCLEOTIDE SEQUENCE [LARGE SCALE GENOMIC DNA]</scope>
    <source>
        <strain evidence="2">cv. Punajuju</strain>
        <tissue evidence="1">Leaves</tissue>
    </source>
</reference>
<reference evidence="2" key="1">
    <citation type="journal article" date="2022" name="Mol. Ecol. Resour.">
        <title>The genomes of chicory, endive, great burdock and yacon provide insights into Asteraceae palaeo-polyploidization history and plant inulin production.</title>
        <authorList>
            <person name="Fan W."/>
            <person name="Wang S."/>
            <person name="Wang H."/>
            <person name="Wang A."/>
            <person name="Jiang F."/>
            <person name="Liu H."/>
            <person name="Zhao H."/>
            <person name="Xu D."/>
            <person name="Zhang Y."/>
        </authorList>
    </citation>
    <scope>NUCLEOTIDE SEQUENCE [LARGE SCALE GENOMIC DNA]</scope>
    <source>
        <strain evidence="2">cv. Punajuju</strain>
    </source>
</reference>
<proteinExistence type="predicted"/>
<evidence type="ECO:0000313" key="2">
    <source>
        <dbReference type="Proteomes" id="UP001055811"/>
    </source>
</evidence>